<accession>A0A916YCK0</accession>
<dbReference type="AlphaFoldDB" id="A0A916YCK0"/>
<organism evidence="2 3">
    <name type="scientific">Croceicoccus pelagius</name>
    <dbReference type="NCBI Taxonomy" id="1703341"/>
    <lineage>
        <taxon>Bacteria</taxon>
        <taxon>Pseudomonadati</taxon>
        <taxon>Pseudomonadota</taxon>
        <taxon>Alphaproteobacteria</taxon>
        <taxon>Sphingomonadales</taxon>
        <taxon>Erythrobacteraceae</taxon>
        <taxon>Croceicoccus</taxon>
    </lineage>
</organism>
<keyword evidence="3" id="KW-1185">Reference proteome</keyword>
<protein>
    <submittedName>
        <fullName evidence="2">Uncharacterized protein</fullName>
    </submittedName>
</protein>
<feature type="transmembrane region" description="Helical" evidence="1">
    <location>
        <begin position="167"/>
        <end position="185"/>
    </location>
</feature>
<proteinExistence type="predicted"/>
<evidence type="ECO:0000313" key="3">
    <source>
        <dbReference type="Proteomes" id="UP000598997"/>
    </source>
</evidence>
<dbReference type="Proteomes" id="UP000598997">
    <property type="component" value="Unassembled WGS sequence"/>
</dbReference>
<keyword evidence="1" id="KW-0812">Transmembrane</keyword>
<keyword evidence="1" id="KW-0472">Membrane</keyword>
<evidence type="ECO:0000256" key="1">
    <source>
        <dbReference type="SAM" id="Phobius"/>
    </source>
</evidence>
<reference evidence="2 3" key="1">
    <citation type="journal article" date="2014" name="Int. J. Syst. Evol. Microbiol.">
        <title>Complete genome sequence of Corynebacterium casei LMG S-19264T (=DSM 44701T), isolated from a smear-ripened cheese.</title>
        <authorList>
            <consortium name="US DOE Joint Genome Institute (JGI-PGF)"/>
            <person name="Walter F."/>
            <person name="Albersmeier A."/>
            <person name="Kalinowski J."/>
            <person name="Ruckert C."/>
        </authorList>
    </citation>
    <scope>NUCLEOTIDE SEQUENCE [LARGE SCALE GENOMIC DNA]</scope>
    <source>
        <strain evidence="2 3">CGMCC 1.15358</strain>
    </source>
</reference>
<name>A0A916YCK0_9SPHN</name>
<keyword evidence="1" id="KW-1133">Transmembrane helix</keyword>
<comment type="caution">
    <text evidence="2">The sequence shown here is derived from an EMBL/GenBank/DDBJ whole genome shotgun (WGS) entry which is preliminary data.</text>
</comment>
<sequence>MMPDTDIDLVRKNFNFRRKVIFSVSDHLEEHGPGVFDVSELSYDKDVILHAYLIEIATNPSKREVEVFAAGALLLANFQPGVGTPSFSQAEVSGLLSMPLFEGDEISETDKKTMAKQLAFMEVFKRSSNERKEILEEIQNAMYLNSAIQPLFEKIRRGAWRIIRPCLQALLFAAVLIASLPLLILPLERRKNFLRGPSEWINWLSERPRYEWHDIWLSLK</sequence>
<gene>
    <name evidence="2" type="ORF">GCM10010989_11600</name>
</gene>
<dbReference type="EMBL" id="BMIO01000003">
    <property type="protein sequence ID" value="GGD39218.1"/>
    <property type="molecule type" value="Genomic_DNA"/>
</dbReference>
<evidence type="ECO:0000313" key="2">
    <source>
        <dbReference type="EMBL" id="GGD39218.1"/>
    </source>
</evidence>